<proteinExistence type="predicted"/>
<dbReference type="GeneID" id="63788267"/>
<dbReference type="PROSITE" id="PS50888">
    <property type="entry name" value="BHLH"/>
    <property type="match status" value="1"/>
</dbReference>
<dbReference type="Proteomes" id="UP000193685">
    <property type="component" value="Unassembled WGS sequence"/>
</dbReference>
<feature type="compositionally biased region" description="Basic and acidic residues" evidence="1">
    <location>
        <begin position="110"/>
        <end position="119"/>
    </location>
</feature>
<comment type="caution">
    <text evidence="3">The sequence shown here is derived from an EMBL/GenBank/DDBJ whole genome shotgun (WGS) entry which is preliminary data.</text>
</comment>
<dbReference type="InterPro" id="IPR036638">
    <property type="entry name" value="HLH_DNA-bd_sf"/>
</dbReference>
<evidence type="ECO:0000313" key="3">
    <source>
        <dbReference type="EMBL" id="ORY74611.1"/>
    </source>
</evidence>
<dbReference type="PANTHER" id="PTHR46266:SF4">
    <property type="entry name" value="TRANSCRIPTION FACTOR TT8"/>
    <property type="match status" value="1"/>
</dbReference>
<feature type="domain" description="BHLH" evidence="2">
    <location>
        <begin position="103"/>
        <end position="157"/>
    </location>
</feature>
<dbReference type="GO" id="GO:0046983">
    <property type="term" value="F:protein dimerization activity"/>
    <property type="evidence" value="ECO:0007669"/>
    <property type="project" value="InterPro"/>
</dbReference>
<dbReference type="STRING" id="56484.A0A1Y2ESQ5"/>
<keyword evidence="4" id="KW-1185">Reference proteome</keyword>
<reference evidence="3 4" key="1">
    <citation type="submission" date="2016-07" db="EMBL/GenBank/DDBJ databases">
        <title>Pervasive Adenine N6-methylation of Active Genes in Fungi.</title>
        <authorList>
            <consortium name="DOE Joint Genome Institute"/>
            <person name="Mondo S.J."/>
            <person name="Dannebaum R.O."/>
            <person name="Kuo R.C."/>
            <person name="Labutti K."/>
            <person name="Haridas S."/>
            <person name="Kuo A."/>
            <person name="Salamov A."/>
            <person name="Ahrendt S.R."/>
            <person name="Lipzen A."/>
            <person name="Sullivan W."/>
            <person name="Andreopoulos W.B."/>
            <person name="Clum A."/>
            <person name="Lindquist E."/>
            <person name="Daum C."/>
            <person name="Ramamoorthy G.K."/>
            <person name="Gryganskyi A."/>
            <person name="Culley D."/>
            <person name="Magnuson J.K."/>
            <person name="James T.Y."/>
            <person name="O'Malley M.A."/>
            <person name="Stajich J.E."/>
            <person name="Spatafora J.W."/>
            <person name="Visel A."/>
            <person name="Grigoriev I.V."/>
        </authorList>
    </citation>
    <scope>NUCLEOTIDE SEQUENCE [LARGE SCALE GENOMIC DNA]</scope>
    <source>
        <strain evidence="3 4">12-1054</strain>
    </source>
</reference>
<gene>
    <name evidence="3" type="ORF">BCR37DRAFT_395765</name>
</gene>
<evidence type="ECO:0000256" key="1">
    <source>
        <dbReference type="SAM" id="MobiDB-lite"/>
    </source>
</evidence>
<sequence>MGKVPDQQQLATPPGSTRLEAQLPDFLPDLSLPPAQISLSPVAEKPQRRSAALASRKRTWTHTADEEESEDSLEARVESQSQYAGTSTPAPAHTSRKRSAKPSRKTTHSQIEKRRREKINDTMTRLKQLVPACHAHGAESLRKLDVLTETAAYIDALHAQIAQLQGHTQQRASRGVSRESSFASETPSVVAFQAFTQPAPSLSPPSVVNHTTSPFVGETTLDESALTAAESLVQISESPMLGPVKRMSIAELMHI</sequence>
<feature type="region of interest" description="Disordered" evidence="1">
    <location>
        <begin position="1"/>
        <end position="119"/>
    </location>
</feature>
<dbReference type="OrthoDB" id="690068at2759"/>
<dbReference type="SMART" id="SM00353">
    <property type="entry name" value="HLH"/>
    <property type="match status" value="1"/>
</dbReference>
<organism evidence="3 4">
    <name type="scientific">Protomyces lactucae-debilis</name>
    <dbReference type="NCBI Taxonomy" id="2754530"/>
    <lineage>
        <taxon>Eukaryota</taxon>
        <taxon>Fungi</taxon>
        <taxon>Dikarya</taxon>
        <taxon>Ascomycota</taxon>
        <taxon>Taphrinomycotina</taxon>
        <taxon>Taphrinomycetes</taxon>
        <taxon>Taphrinales</taxon>
        <taxon>Protomycetaceae</taxon>
        <taxon>Protomyces</taxon>
    </lineage>
</organism>
<feature type="compositionally biased region" description="Low complexity" evidence="1">
    <location>
        <begin position="23"/>
        <end position="34"/>
    </location>
</feature>
<dbReference type="Gene3D" id="4.10.280.10">
    <property type="entry name" value="Helix-loop-helix DNA-binding domain"/>
    <property type="match status" value="1"/>
</dbReference>
<dbReference type="SUPFAM" id="SSF47459">
    <property type="entry name" value="HLH, helix-loop-helix DNA-binding domain"/>
    <property type="match status" value="1"/>
</dbReference>
<feature type="compositionally biased region" description="Polar residues" evidence="1">
    <location>
        <begin position="1"/>
        <end position="15"/>
    </location>
</feature>
<dbReference type="InterPro" id="IPR011598">
    <property type="entry name" value="bHLH_dom"/>
</dbReference>
<accession>A0A1Y2ESQ5</accession>
<dbReference type="AlphaFoldDB" id="A0A1Y2ESQ5"/>
<evidence type="ECO:0000313" key="4">
    <source>
        <dbReference type="Proteomes" id="UP000193685"/>
    </source>
</evidence>
<feature type="compositionally biased region" description="Polar residues" evidence="1">
    <location>
        <begin position="78"/>
        <end position="89"/>
    </location>
</feature>
<evidence type="ECO:0000259" key="2">
    <source>
        <dbReference type="PROSITE" id="PS50888"/>
    </source>
</evidence>
<dbReference type="RefSeq" id="XP_040722085.1">
    <property type="nucleotide sequence ID" value="XM_040871668.1"/>
</dbReference>
<name>A0A1Y2ESQ5_PROLT</name>
<dbReference type="Pfam" id="PF00010">
    <property type="entry name" value="HLH"/>
    <property type="match status" value="1"/>
</dbReference>
<feature type="compositionally biased region" description="Basic residues" evidence="1">
    <location>
        <begin position="94"/>
        <end position="109"/>
    </location>
</feature>
<dbReference type="PANTHER" id="PTHR46266">
    <property type="entry name" value="TRANSCRIPTION FACTOR TT8"/>
    <property type="match status" value="1"/>
</dbReference>
<protein>
    <recommendedName>
        <fullName evidence="2">BHLH domain-containing protein</fullName>
    </recommendedName>
</protein>
<dbReference type="EMBL" id="MCFI01000029">
    <property type="protein sequence ID" value="ORY74611.1"/>
    <property type="molecule type" value="Genomic_DNA"/>
</dbReference>